<organism evidence="1">
    <name type="scientific">marine sediment metagenome</name>
    <dbReference type="NCBI Taxonomy" id="412755"/>
    <lineage>
        <taxon>unclassified sequences</taxon>
        <taxon>metagenomes</taxon>
        <taxon>ecological metagenomes</taxon>
    </lineage>
</organism>
<dbReference type="AlphaFoldDB" id="A0A0F9T7W1"/>
<name>A0A0F9T7W1_9ZZZZ</name>
<dbReference type="SUPFAM" id="SSF52980">
    <property type="entry name" value="Restriction endonuclease-like"/>
    <property type="match status" value="1"/>
</dbReference>
<accession>A0A0F9T7W1</accession>
<dbReference type="EMBL" id="LAZR01000391">
    <property type="protein sequence ID" value="KKN71062.1"/>
    <property type="molecule type" value="Genomic_DNA"/>
</dbReference>
<comment type="caution">
    <text evidence="1">The sequence shown here is derived from an EMBL/GenBank/DDBJ whole genome shotgun (WGS) entry which is preliminary data.</text>
</comment>
<gene>
    <name evidence="1" type="ORF">LCGC14_0424790</name>
</gene>
<reference evidence="1" key="1">
    <citation type="journal article" date="2015" name="Nature">
        <title>Complex archaea that bridge the gap between prokaryotes and eukaryotes.</title>
        <authorList>
            <person name="Spang A."/>
            <person name="Saw J.H."/>
            <person name="Jorgensen S.L."/>
            <person name="Zaremba-Niedzwiedzka K."/>
            <person name="Martijn J."/>
            <person name="Lind A.E."/>
            <person name="van Eijk R."/>
            <person name="Schleper C."/>
            <person name="Guy L."/>
            <person name="Ettema T.J."/>
        </authorList>
    </citation>
    <scope>NUCLEOTIDE SEQUENCE</scope>
</reference>
<dbReference type="InterPro" id="IPR011604">
    <property type="entry name" value="PDDEXK-like_dom_sf"/>
</dbReference>
<dbReference type="Gene3D" id="3.90.320.10">
    <property type="match status" value="1"/>
</dbReference>
<evidence type="ECO:0000313" key="1">
    <source>
        <dbReference type="EMBL" id="KKN71062.1"/>
    </source>
</evidence>
<dbReference type="InterPro" id="IPR011335">
    <property type="entry name" value="Restrct_endonuc-II-like"/>
</dbReference>
<protein>
    <recommendedName>
        <fullName evidence="2">PD-(D/E)XK endonuclease-like domain-containing protein</fullName>
    </recommendedName>
</protein>
<sequence length="350" mass="39755">MVELPTEGLTERAIYDLYESQSEPARAYLGGSQIGESCERFLFYSFRWAFSQKFEGRILRLFETGHREETRVIENLKAIGCTVHEKDANGDQFRYTDHAGHYSGGLDGVVLELPEAPKTWHLLEVKTHNKKSFAALKKHGVEKSKPKHFAQCQSYMRMAKLKRAVYIGICKDTDTIYVKRIKYEPKKSKAIHTKALRIIESKTPLEKISQDPDWFECKWCPAKDQCHGDQVADVNCRTCVHATPELDGKARWTCARYDCDIPEDNQRKGCENHLHIPELIPYATPIDAGDDWIKYQMADGREFVECARDGFPADKSSHYSSKELAAIHPNAIGNETVDAARNILGGEVIG</sequence>
<evidence type="ECO:0008006" key="2">
    <source>
        <dbReference type="Google" id="ProtNLM"/>
    </source>
</evidence>
<proteinExistence type="predicted"/>